<proteinExistence type="predicted"/>
<dbReference type="PROSITE" id="PS51272">
    <property type="entry name" value="SLH"/>
    <property type="match status" value="2"/>
</dbReference>
<dbReference type="Pfam" id="PF00395">
    <property type="entry name" value="SLH"/>
    <property type="match status" value="2"/>
</dbReference>
<evidence type="ECO:0000313" key="3">
    <source>
        <dbReference type="EMBL" id="QDH21171.1"/>
    </source>
</evidence>
<name>A0A4Y6UXT6_SACBS</name>
<dbReference type="OrthoDB" id="57539at2"/>
<evidence type="ECO:0000313" key="4">
    <source>
        <dbReference type="Proteomes" id="UP000316968"/>
    </source>
</evidence>
<dbReference type="InterPro" id="IPR046780">
    <property type="entry name" value="aBig_2"/>
</dbReference>
<feature type="signal peptide" evidence="1">
    <location>
        <begin position="1"/>
        <end position="26"/>
    </location>
</feature>
<dbReference type="EMBL" id="CP041217">
    <property type="protein sequence ID" value="QDH21171.1"/>
    <property type="molecule type" value="Genomic_DNA"/>
</dbReference>
<feature type="domain" description="SLH" evidence="2">
    <location>
        <begin position="35"/>
        <end position="98"/>
    </location>
</feature>
<keyword evidence="4" id="KW-1185">Reference proteome</keyword>
<dbReference type="KEGG" id="saca:FFV09_10085"/>
<gene>
    <name evidence="3" type="ORF">FFV09_10085</name>
</gene>
<organism evidence="3 4">
    <name type="scientific">Saccharibacillus brassicae</name>
    <dbReference type="NCBI Taxonomy" id="2583377"/>
    <lineage>
        <taxon>Bacteria</taxon>
        <taxon>Bacillati</taxon>
        <taxon>Bacillota</taxon>
        <taxon>Bacilli</taxon>
        <taxon>Bacillales</taxon>
        <taxon>Paenibacillaceae</taxon>
        <taxon>Saccharibacillus</taxon>
    </lineage>
</organism>
<dbReference type="Proteomes" id="UP000316968">
    <property type="component" value="Chromosome"/>
</dbReference>
<dbReference type="RefSeq" id="WP_141447718.1">
    <property type="nucleotide sequence ID" value="NZ_CP041217.1"/>
</dbReference>
<dbReference type="Pfam" id="PF20578">
    <property type="entry name" value="aBig_2"/>
    <property type="match status" value="1"/>
</dbReference>
<protein>
    <submittedName>
        <fullName evidence="3">S-layer homology domain-containing protein</fullName>
    </submittedName>
</protein>
<sequence length="954" mass="99467">MEINWKVWLVASAVLTAAAGVNHASAATPAAPGSDTAFTDLAGLSPEKAEAVREAARLGLITGFPNNEYRPDQVLTRQEFAILLVKSLDLPLPASNVSSFGDIKSSSWGAPYIEAARAAGLMTGSGANFRPQAPVSNEELASVLVRAIDGHNTRGGLEVDAGSIGPVSRWAQGSVESALRLGLFDAQFAGANLKGSVTRADIAPLLVDIFPAKEVTATVTSVDGDTIMINNQPLLVTESLKQLLLNGGNAQALEGAVLKFKSARHSVSDISELEIVASGTNSQKLKLNASGLPSSATLALSGDQIAVNGSSIPNVKLQKAAAHIELNANVGKLQVDNAGVLDLTGTAAFEEVRISNPAAKVTIGSNVRINQIVLPVNVAPGSVIANLAQVSTQIKQAVSTAGVNLPLTPPVDAPPVALTPAVSDAAPTPSVPVTPPITPPVDSNKLAVEQDSANLAIGYLNGDTADRVTQSILLPLTGAQGSVVSWMSNKEETLSSNGTVTRAVYGSDDTPVTLTATLTKGSAVTSKNFDFIVKAQESAAVNKQILSAKLDEATLLFNSLNIGTAQGQIAESEYLNLEAAIASASSVYNKDSADQAEVDAAVSELDLKVQAARDAIVTADFSGLIVQIDSGYSALGTATVGYVPGNIKPGAELELNLALQKAQGVRGTSNAKQSAVDAAAAELAQAIVKFGQSITPELTITLQPDADFILNNTKPSDQVKINASALTEGETSYEYGKRSILNYIKVTSGSEEEIIKYDSGTQTFRIYAQTPQGQRYTGRSITLSSTSPELNITRDGSGAFVKQNNLQDDTTAVIEFNLMNGSTEISDVKVPVKVDRVAPTWTGGTYANGKLTFTSTEKVASYTAEVPYLAYSASGFSDSSDTVVLTYSSDIKKTYAFGKTVVIELSDAWVSSHPDMKPGSKFRAELQNFKDYGDNAAVNSTVTINAGPPLPIAP</sequence>
<keyword evidence="1" id="KW-0732">Signal</keyword>
<dbReference type="AlphaFoldDB" id="A0A4Y6UXT6"/>
<accession>A0A4Y6UXT6</accession>
<feature type="chain" id="PRO_5021456038" evidence="1">
    <location>
        <begin position="27"/>
        <end position="954"/>
    </location>
</feature>
<dbReference type="InterPro" id="IPR001119">
    <property type="entry name" value="SLH_dom"/>
</dbReference>
<evidence type="ECO:0000259" key="2">
    <source>
        <dbReference type="PROSITE" id="PS51272"/>
    </source>
</evidence>
<reference evidence="3 4" key="1">
    <citation type="submission" date="2019-06" db="EMBL/GenBank/DDBJ databases">
        <title>Saccharibacillus brassicae sp. nov., an endophytic bacterium isolated from Chinese cabbage seeds (Brassica pekinensis).</title>
        <authorList>
            <person name="Jiang L."/>
            <person name="Lee J."/>
            <person name="Kim S.W."/>
        </authorList>
    </citation>
    <scope>NUCLEOTIDE SEQUENCE [LARGE SCALE GENOMIC DNA]</scope>
    <source>
        <strain evidence="4">KCTC 43072 / ATSA2</strain>
    </source>
</reference>
<dbReference type="Gene3D" id="1.20.1270.90">
    <property type="entry name" value="AF1782-like"/>
    <property type="match status" value="2"/>
</dbReference>
<feature type="domain" description="SLH" evidence="2">
    <location>
        <begin position="99"/>
        <end position="158"/>
    </location>
</feature>
<evidence type="ECO:0000256" key="1">
    <source>
        <dbReference type="SAM" id="SignalP"/>
    </source>
</evidence>